<dbReference type="Proteomes" id="UP001596989">
    <property type="component" value="Unassembled WGS sequence"/>
</dbReference>
<evidence type="ECO:0008006" key="3">
    <source>
        <dbReference type="Google" id="ProtNLM"/>
    </source>
</evidence>
<proteinExistence type="predicted"/>
<accession>A0ABW3HX74</accession>
<sequence>MVEIALPPREYAVYNHAGEVGRAEMDETYFLVLQQLRRQGLNHDSDACSLEVFRSGKGRERAVHLPLKQT</sequence>
<name>A0ABW3HX74_9BACL</name>
<dbReference type="RefSeq" id="WP_377567818.1">
    <property type="nucleotide sequence ID" value="NZ_JBHTJZ010000068.1"/>
</dbReference>
<organism evidence="1 2">
    <name type="scientific">Paenibacillus chungangensis</name>
    <dbReference type="NCBI Taxonomy" id="696535"/>
    <lineage>
        <taxon>Bacteria</taxon>
        <taxon>Bacillati</taxon>
        <taxon>Bacillota</taxon>
        <taxon>Bacilli</taxon>
        <taxon>Bacillales</taxon>
        <taxon>Paenibacillaceae</taxon>
        <taxon>Paenibacillus</taxon>
    </lineage>
</organism>
<dbReference type="EMBL" id="JBHTJZ010000068">
    <property type="protein sequence ID" value="MFD0961850.1"/>
    <property type="molecule type" value="Genomic_DNA"/>
</dbReference>
<evidence type="ECO:0000313" key="2">
    <source>
        <dbReference type="Proteomes" id="UP001596989"/>
    </source>
</evidence>
<evidence type="ECO:0000313" key="1">
    <source>
        <dbReference type="EMBL" id="MFD0961850.1"/>
    </source>
</evidence>
<reference evidence="2" key="1">
    <citation type="journal article" date="2019" name="Int. J. Syst. Evol. Microbiol.">
        <title>The Global Catalogue of Microorganisms (GCM) 10K type strain sequencing project: providing services to taxonomists for standard genome sequencing and annotation.</title>
        <authorList>
            <consortium name="The Broad Institute Genomics Platform"/>
            <consortium name="The Broad Institute Genome Sequencing Center for Infectious Disease"/>
            <person name="Wu L."/>
            <person name="Ma J."/>
        </authorList>
    </citation>
    <scope>NUCLEOTIDE SEQUENCE [LARGE SCALE GENOMIC DNA]</scope>
    <source>
        <strain evidence="2">CCUG 59129</strain>
    </source>
</reference>
<comment type="caution">
    <text evidence="1">The sequence shown here is derived from an EMBL/GenBank/DDBJ whole genome shotgun (WGS) entry which is preliminary data.</text>
</comment>
<protein>
    <recommendedName>
        <fullName evidence="3">GyrI-like small molecule binding domain-containing protein</fullName>
    </recommendedName>
</protein>
<gene>
    <name evidence="1" type="ORF">ACFQ2I_21160</name>
</gene>
<keyword evidence="2" id="KW-1185">Reference proteome</keyword>